<dbReference type="GO" id="GO:0030246">
    <property type="term" value="F:carbohydrate binding"/>
    <property type="evidence" value="ECO:0007669"/>
    <property type="project" value="InterPro"/>
</dbReference>
<feature type="chain" id="PRO_5005792359" description="DUF4382 domain-containing protein" evidence="1">
    <location>
        <begin position="24"/>
        <end position="385"/>
    </location>
</feature>
<feature type="signal peptide" evidence="1">
    <location>
        <begin position="1"/>
        <end position="23"/>
    </location>
</feature>
<dbReference type="InterPro" id="IPR025491">
    <property type="entry name" value="DUF4382"/>
</dbReference>
<reference evidence="3 4" key="1">
    <citation type="submission" date="2015-07" db="EMBL/GenBank/DDBJ databases">
        <title>Isolation and Genomic Characterization of a Novel Halophilic Metal-Reducing Deltaproteobacterium from the Deep Subsurface.</title>
        <authorList>
            <person name="Badalamenti J.P."/>
            <person name="Summers Z.M."/>
            <person name="Gralnick J.A."/>
            <person name="Bond D.R."/>
        </authorList>
    </citation>
    <scope>NUCLEOTIDE SEQUENCE [LARGE SCALE GENOMIC DNA]</scope>
    <source>
        <strain evidence="3 4">WTL</strain>
    </source>
</reference>
<dbReference type="InterPro" id="IPR013784">
    <property type="entry name" value="Carb-bd-like_fold"/>
</dbReference>
<dbReference type="PROSITE" id="PS51257">
    <property type="entry name" value="PROKAR_LIPOPROTEIN"/>
    <property type="match status" value="1"/>
</dbReference>
<dbReference type="STRING" id="1603606.DSOUD_2623"/>
<proteinExistence type="predicted"/>
<dbReference type="Gene3D" id="2.60.40.1120">
    <property type="entry name" value="Carboxypeptidase-like, regulatory domain"/>
    <property type="match status" value="1"/>
</dbReference>
<evidence type="ECO:0000259" key="2">
    <source>
        <dbReference type="Pfam" id="PF14321"/>
    </source>
</evidence>
<protein>
    <recommendedName>
        <fullName evidence="2">DUF4382 domain-containing protein</fullName>
    </recommendedName>
</protein>
<dbReference type="KEGG" id="des:DSOUD_2623"/>
<keyword evidence="4" id="KW-1185">Reference proteome</keyword>
<feature type="domain" description="DUF4382" evidence="2">
    <location>
        <begin position="36"/>
        <end position="190"/>
    </location>
</feature>
<dbReference type="Pfam" id="PF14321">
    <property type="entry name" value="DUF4382"/>
    <property type="match status" value="1"/>
</dbReference>
<organism evidence="3 4">
    <name type="scientific">Desulfuromonas soudanensis</name>
    <dbReference type="NCBI Taxonomy" id="1603606"/>
    <lineage>
        <taxon>Bacteria</taxon>
        <taxon>Pseudomonadati</taxon>
        <taxon>Thermodesulfobacteriota</taxon>
        <taxon>Desulfuromonadia</taxon>
        <taxon>Desulfuromonadales</taxon>
        <taxon>Desulfuromonadaceae</taxon>
        <taxon>Desulfuromonas</taxon>
    </lineage>
</organism>
<evidence type="ECO:0000313" key="3">
    <source>
        <dbReference type="EMBL" id="ALC17375.1"/>
    </source>
</evidence>
<accession>A0A0M4DJ64</accession>
<evidence type="ECO:0000313" key="4">
    <source>
        <dbReference type="Proteomes" id="UP000057158"/>
    </source>
</evidence>
<dbReference type="Pfam" id="PF13620">
    <property type="entry name" value="CarboxypepD_reg"/>
    <property type="match status" value="1"/>
</dbReference>
<sequence length="385" mass="40005">MILKILKKLPILLACLSAGFLLAACGGNSSSGTTYGTLSTSLTDSTTDEYQAVYVTVTRVEVHHDGDGTWETVATPDKTYNLLELVNGIRTTLGVSSLATGHYTQMRLIIGKIPETGMNILGMTHPHANYAIDQAGLVHDMKVPSGTNSGLKIVNGFDIHENRTTELLLDFDAMRSVVKAGSSGQYLLKPTIKVLHAANYASAFGTVTDEGSALQAGALVTAQVTAPAAPDVKDRVVIAAGTVTADNGEYAVFLESGDYNLVVFQTGYLPACTAVTLTAGSAIMVDFTLAAPATPPGNISGTLTLASAAADTYATIDIRRQITCVDAMEATTITVKSLNIGHGGAYSVDLPAGDYQVVTSSLNGATRTEPVTIVSGGSLVLDIAI</sequence>
<dbReference type="RefSeq" id="WP_053551387.1">
    <property type="nucleotide sequence ID" value="NZ_CP010802.1"/>
</dbReference>
<dbReference type="PATRIC" id="fig|1603606.3.peg.2842"/>
<name>A0A0M4DJ64_9BACT</name>
<dbReference type="EMBL" id="CP010802">
    <property type="protein sequence ID" value="ALC17375.1"/>
    <property type="molecule type" value="Genomic_DNA"/>
</dbReference>
<dbReference type="AlphaFoldDB" id="A0A0M4DJ64"/>
<gene>
    <name evidence="3" type="ORF">DSOUD_2623</name>
</gene>
<keyword evidence="1" id="KW-0732">Signal</keyword>
<dbReference type="Proteomes" id="UP000057158">
    <property type="component" value="Chromosome"/>
</dbReference>
<evidence type="ECO:0000256" key="1">
    <source>
        <dbReference type="SAM" id="SignalP"/>
    </source>
</evidence>
<dbReference type="SUPFAM" id="SSF49452">
    <property type="entry name" value="Starch-binding domain-like"/>
    <property type="match status" value="1"/>
</dbReference>